<reference evidence="2" key="1">
    <citation type="submission" date="2017-01" db="EMBL/GenBank/DDBJ databases">
        <authorList>
            <person name="Varghese N."/>
            <person name="Submissions S."/>
        </authorList>
    </citation>
    <scope>NUCLEOTIDE SEQUENCE [LARGE SCALE GENOMIC DNA]</scope>
    <source>
        <strain evidence="2">DSM 18017</strain>
    </source>
</reference>
<organism evidence="1 2">
    <name type="scientific">Chryseobacterium ureilyticum</name>
    <dbReference type="NCBI Taxonomy" id="373668"/>
    <lineage>
        <taxon>Bacteria</taxon>
        <taxon>Pseudomonadati</taxon>
        <taxon>Bacteroidota</taxon>
        <taxon>Flavobacteriia</taxon>
        <taxon>Flavobacteriales</taxon>
        <taxon>Weeksellaceae</taxon>
        <taxon>Chryseobacterium group</taxon>
        <taxon>Chryseobacterium</taxon>
    </lineage>
</organism>
<protein>
    <submittedName>
        <fullName evidence="1">Uncharacterized protein</fullName>
    </submittedName>
</protein>
<accession>A0A1N7MH72</accession>
<dbReference type="Proteomes" id="UP000186744">
    <property type="component" value="Unassembled WGS sequence"/>
</dbReference>
<gene>
    <name evidence="1" type="ORF">SAMN05421786_102576</name>
</gene>
<keyword evidence="2" id="KW-1185">Reference proteome</keyword>
<dbReference type="EMBL" id="FTOL01000002">
    <property type="protein sequence ID" value="SIS85299.1"/>
    <property type="molecule type" value="Genomic_DNA"/>
</dbReference>
<evidence type="ECO:0000313" key="1">
    <source>
        <dbReference type="EMBL" id="SIS85299.1"/>
    </source>
</evidence>
<dbReference type="AlphaFoldDB" id="A0A1N7MH72"/>
<name>A0A1N7MH72_9FLAO</name>
<dbReference type="STRING" id="373668.SAMN05421786_102576"/>
<proteinExistence type="predicted"/>
<sequence>MEALLLKNGWVFNELNQYMLKLIFKFPLYMAVLML</sequence>
<evidence type="ECO:0000313" key="2">
    <source>
        <dbReference type="Proteomes" id="UP000186744"/>
    </source>
</evidence>